<keyword evidence="4" id="KW-0812">Transmembrane</keyword>
<feature type="compositionally biased region" description="Polar residues" evidence="3">
    <location>
        <begin position="24"/>
        <end position="33"/>
    </location>
</feature>
<dbReference type="OrthoDB" id="695142at2759"/>
<keyword evidence="4" id="KW-1133">Transmembrane helix</keyword>
<accession>A0A8S0T9M9</accession>
<evidence type="ECO:0000313" key="5">
    <source>
        <dbReference type="EMBL" id="CAA3000873.1"/>
    </source>
</evidence>
<keyword evidence="2 4" id="KW-0472">Membrane</keyword>
<dbReference type="Gramene" id="OE9A078528T1">
    <property type="protein sequence ID" value="OE9A078528C1"/>
    <property type="gene ID" value="OE9A078528"/>
</dbReference>
<feature type="transmembrane region" description="Helical" evidence="4">
    <location>
        <begin position="77"/>
        <end position="100"/>
    </location>
</feature>
<feature type="region of interest" description="Disordered" evidence="3">
    <location>
        <begin position="1"/>
        <end position="63"/>
    </location>
</feature>
<evidence type="ECO:0000256" key="4">
    <source>
        <dbReference type="SAM" id="Phobius"/>
    </source>
</evidence>
<comment type="caution">
    <text evidence="5">The sequence shown here is derived from an EMBL/GenBank/DDBJ whole genome shotgun (WGS) entry which is preliminary data.</text>
</comment>
<dbReference type="AlphaFoldDB" id="A0A8S0T9M9"/>
<gene>
    <name evidence="5" type="ORF">OLEA9_A078528</name>
</gene>
<evidence type="ECO:0000256" key="2">
    <source>
        <dbReference type="ARBA" id="ARBA00023136"/>
    </source>
</evidence>
<evidence type="ECO:0000313" key="6">
    <source>
        <dbReference type="Proteomes" id="UP000594638"/>
    </source>
</evidence>
<evidence type="ECO:0008006" key="7">
    <source>
        <dbReference type="Google" id="ProtNLM"/>
    </source>
</evidence>
<evidence type="ECO:0000256" key="1">
    <source>
        <dbReference type="ARBA" id="ARBA00004370"/>
    </source>
</evidence>
<dbReference type="PANTHER" id="PTHR31234">
    <property type="entry name" value="LATE EMBRYOGENESIS ABUNDANT (LEA) HYDROXYPROLINE-RICH GLYCOPROTEIN FAMILY"/>
    <property type="match status" value="1"/>
</dbReference>
<sequence>MLRERQEEGGTAMSPSVDEKSKHNPSNVYSPTQVYPADPPPYQELAPPYHGGPNHPSSDKIPFPTTVPKPSNMFARVLLCLTVALIFGACLLGLLLWFLFSSDVPHFEIQTFSIPNFNFTKSALNANWEAGLNLKNPNTKLVISFDQTESSLVYKNFILDTYLFDSFQVERAEEIHMDTDFFVPASDDTYYNTTEAPWVKDMIEERRKGSMVFEVRIITTATFMAGEFWRRQITLEVACVDLKVDFPAPTGGGTWNVTLTGSCNLTLTITNLNHHLTAIYNQVEISLLYTSSQRIQLSKDYLPTLVQSGKYQTVINTDLSDLDPEKDVMEALKEDMNRGTFNFEIKVLAPVNIQNGKWKTKAQLMRAFCRGIILVSDFLPNNIPRILQDPNRHCVVYLFQK</sequence>
<dbReference type="Proteomes" id="UP000594638">
    <property type="component" value="Unassembled WGS sequence"/>
</dbReference>
<comment type="subcellular location">
    <subcellularLocation>
        <location evidence="1">Membrane</location>
    </subcellularLocation>
</comment>
<proteinExistence type="predicted"/>
<dbReference type="GO" id="GO:0098542">
    <property type="term" value="P:defense response to other organism"/>
    <property type="evidence" value="ECO:0007669"/>
    <property type="project" value="InterPro"/>
</dbReference>
<dbReference type="EMBL" id="CACTIH010005718">
    <property type="protein sequence ID" value="CAA3000873.1"/>
    <property type="molecule type" value="Genomic_DNA"/>
</dbReference>
<evidence type="ECO:0000256" key="3">
    <source>
        <dbReference type="SAM" id="MobiDB-lite"/>
    </source>
</evidence>
<dbReference type="PANTHER" id="PTHR31234:SF35">
    <property type="entry name" value="LATE EMBRYOGENESIS ABUNDANT (LEA) HYDROXYPROLINE-RICH GLYCOPROTEIN FAMILY"/>
    <property type="match status" value="1"/>
</dbReference>
<dbReference type="InterPro" id="IPR044839">
    <property type="entry name" value="NDR1-like"/>
</dbReference>
<name>A0A8S0T9M9_OLEEU</name>
<keyword evidence="6" id="KW-1185">Reference proteome</keyword>
<dbReference type="GO" id="GO:0005886">
    <property type="term" value="C:plasma membrane"/>
    <property type="evidence" value="ECO:0007669"/>
    <property type="project" value="TreeGrafter"/>
</dbReference>
<protein>
    <recommendedName>
        <fullName evidence="7">Late embryogenesis abundant protein LEA-2 subgroup domain-containing protein</fullName>
    </recommendedName>
</protein>
<reference evidence="5 6" key="1">
    <citation type="submission" date="2019-12" db="EMBL/GenBank/DDBJ databases">
        <authorList>
            <person name="Alioto T."/>
            <person name="Alioto T."/>
            <person name="Gomez Garrido J."/>
        </authorList>
    </citation>
    <scope>NUCLEOTIDE SEQUENCE [LARGE SCALE GENOMIC DNA]</scope>
</reference>
<organism evidence="5 6">
    <name type="scientific">Olea europaea subsp. europaea</name>
    <dbReference type="NCBI Taxonomy" id="158383"/>
    <lineage>
        <taxon>Eukaryota</taxon>
        <taxon>Viridiplantae</taxon>
        <taxon>Streptophyta</taxon>
        <taxon>Embryophyta</taxon>
        <taxon>Tracheophyta</taxon>
        <taxon>Spermatophyta</taxon>
        <taxon>Magnoliopsida</taxon>
        <taxon>eudicotyledons</taxon>
        <taxon>Gunneridae</taxon>
        <taxon>Pentapetalae</taxon>
        <taxon>asterids</taxon>
        <taxon>lamiids</taxon>
        <taxon>Lamiales</taxon>
        <taxon>Oleaceae</taxon>
        <taxon>Oleeae</taxon>
        <taxon>Olea</taxon>
    </lineage>
</organism>